<dbReference type="InterPro" id="IPR036388">
    <property type="entry name" value="WH-like_DNA-bd_sf"/>
</dbReference>
<evidence type="ECO:0000259" key="1">
    <source>
        <dbReference type="PROSITE" id="PS50921"/>
    </source>
</evidence>
<organism evidence="2">
    <name type="scientific">uncultured Friedmanniella sp</name>
    <dbReference type="NCBI Taxonomy" id="335381"/>
    <lineage>
        <taxon>Bacteria</taxon>
        <taxon>Bacillati</taxon>
        <taxon>Actinomycetota</taxon>
        <taxon>Actinomycetes</taxon>
        <taxon>Propionibacteriales</taxon>
        <taxon>Nocardioidaceae</taxon>
        <taxon>Friedmanniella</taxon>
        <taxon>environmental samples</taxon>
    </lineage>
</organism>
<accession>A0A6J4KJ11</accession>
<dbReference type="SUPFAM" id="SSF55785">
    <property type="entry name" value="PYP-like sensor domain (PAS domain)"/>
    <property type="match status" value="1"/>
</dbReference>
<proteinExistence type="predicted"/>
<dbReference type="InterPro" id="IPR035965">
    <property type="entry name" value="PAS-like_dom_sf"/>
</dbReference>
<dbReference type="Pfam" id="PF03861">
    <property type="entry name" value="ANTAR"/>
    <property type="match status" value="1"/>
</dbReference>
<dbReference type="InterPro" id="IPR013655">
    <property type="entry name" value="PAS_fold_3"/>
</dbReference>
<dbReference type="AlphaFoldDB" id="A0A6J4KJ11"/>
<sequence length="205" mass="22640">MSAPAPGDRPRVGEFTWDTVANVWWWSDDLYRLYGYEPGSVEPGLDRFLQHKDPRDMSQIDAVFTRCLQEGGPFSCYHRINDARGGHKTVVAIGFGRRDAEDTQTLEMQGYLIDVTAAGRESTEATLQVVLESRAGIEQVKGALMLVYGVDADAAFALLRGYSQVYNKKLAAIVSAVLVAFAARDDATSITRAELDRMLWDAANS</sequence>
<dbReference type="Gene3D" id="1.10.10.10">
    <property type="entry name" value="Winged helix-like DNA-binding domain superfamily/Winged helix DNA-binding domain"/>
    <property type="match status" value="1"/>
</dbReference>
<feature type="domain" description="ANTAR" evidence="1">
    <location>
        <begin position="117"/>
        <end position="178"/>
    </location>
</feature>
<dbReference type="Pfam" id="PF08447">
    <property type="entry name" value="PAS_3"/>
    <property type="match status" value="1"/>
</dbReference>
<protein>
    <recommendedName>
        <fullName evidence="1">ANTAR domain-containing protein</fullName>
    </recommendedName>
</protein>
<reference evidence="2" key="1">
    <citation type="submission" date="2020-02" db="EMBL/GenBank/DDBJ databases">
        <authorList>
            <person name="Meier V. D."/>
        </authorList>
    </citation>
    <scope>NUCLEOTIDE SEQUENCE</scope>
    <source>
        <strain evidence="2">AVDCRST_MAG61</strain>
    </source>
</reference>
<gene>
    <name evidence="2" type="ORF">AVDCRST_MAG61-1356</name>
</gene>
<dbReference type="EMBL" id="CADCTT010000192">
    <property type="protein sequence ID" value="CAA9305954.1"/>
    <property type="molecule type" value="Genomic_DNA"/>
</dbReference>
<name>A0A6J4KJ11_9ACTN</name>
<dbReference type="SMART" id="SM01012">
    <property type="entry name" value="ANTAR"/>
    <property type="match status" value="1"/>
</dbReference>
<dbReference type="Gene3D" id="3.30.450.20">
    <property type="entry name" value="PAS domain"/>
    <property type="match status" value="1"/>
</dbReference>
<dbReference type="InterPro" id="IPR005561">
    <property type="entry name" value="ANTAR"/>
</dbReference>
<evidence type="ECO:0000313" key="2">
    <source>
        <dbReference type="EMBL" id="CAA9305954.1"/>
    </source>
</evidence>
<dbReference type="PROSITE" id="PS50921">
    <property type="entry name" value="ANTAR"/>
    <property type="match status" value="1"/>
</dbReference>
<dbReference type="GO" id="GO:0003723">
    <property type="term" value="F:RNA binding"/>
    <property type="evidence" value="ECO:0007669"/>
    <property type="project" value="InterPro"/>
</dbReference>